<dbReference type="InterPro" id="IPR036541">
    <property type="entry name" value="PLipase_A1_sf"/>
</dbReference>
<keyword evidence="15 18" id="KW-0443">Lipid metabolism</keyword>
<name>A0ABV7HUQ2_9GAMM</name>
<dbReference type="RefSeq" id="WP_382417610.1">
    <property type="nucleotide sequence ID" value="NZ_AP031500.1"/>
</dbReference>
<evidence type="ECO:0000256" key="12">
    <source>
        <dbReference type="ARBA" id="ARBA00022801"/>
    </source>
</evidence>
<dbReference type="EC" id="3.1.1.32" evidence="5 18"/>
<keyword evidence="14 18" id="KW-0442">Lipid degradation</keyword>
<evidence type="ECO:0000256" key="16">
    <source>
        <dbReference type="ARBA" id="ARBA00023136"/>
    </source>
</evidence>
<evidence type="ECO:0000256" key="7">
    <source>
        <dbReference type="ARBA" id="ARBA00021726"/>
    </source>
</evidence>
<dbReference type="PRINTS" id="PR01486">
    <property type="entry name" value="PHPHLIPASEA1"/>
</dbReference>
<dbReference type="Gene3D" id="2.40.230.10">
    <property type="entry name" value="Phospholipase A1"/>
    <property type="match status" value="1"/>
</dbReference>
<keyword evidence="16" id="KW-0472">Membrane</keyword>
<dbReference type="CDD" id="cd00541">
    <property type="entry name" value="OMPLA"/>
    <property type="match status" value="1"/>
</dbReference>
<keyword evidence="11 18" id="KW-0732">Signal</keyword>
<dbReference type="InterPro" id="IPR003187">
    <property type="entry name" value="PLipase_A1"/>
</dbReference>
<evidence type="ECO:0000256" key="18">
    <source>
        <dbReference type="RuleBase" id="RU366027"/>
    </source>
</evidence>
<keyword evidence="12 18" id="KW-0378">Hydrolase</keyword>
<evidence type="ECO:0000256" key="15">
    <source>
        <dbReference type="ARBA" id="ARBA00023098"/>
    </source>
</evidence>
<evidence type="ECO:0000256" key="11">
    <source>
        <dbReference type="ARBA" id="ARBA00022729"/>
    </source>
</evidence>
<evidence type="ECO:0000256" key="14">
    <source>
        <dbReference type="ARBA" id="ARBA00022963"/>
    </source>
</evidence>
<protein>
    <recommendedName>
        <fullName evidence="7 18">Phospholipase A1</fullName>
        <ecNumber evidence="5 18">3.1.1.32</ecNumber>
        <ecNumber evidence="6 18">3.1.1.4</ecNumber>
    </recommendedName>
    <alternativeName>
        <fullName evidence="18">Phosphatidylcholine 1-acylhydrolase</fullName>
    </alternativeName>
</protein>
<dbReference type="SUPFAM" id="SSF56931">
    <property type="entry name" value="Outer membrane phospholipase A (OMPLA)"/>
    <property type="match status" value="1"/>
</dbReference>
<keyword evidence="8" id="KW-1134">Transmembrane beta strand</keyword>
<dbReference type="PANTHER" id="PTHR40457:SF1">
    <property type="entry name" value="PHOSPHOLIPASE A1"/>
    <property type="match status" value="1"/>
</dbReference>
<evidence type="ECO:0000256" key="5">
    <source>
        <dbReference type="ARBA" id="ARBA00013179"/>
    </source>
</evidence>
<comment type="cofactor">
    <cofactor evidence="18">
        <name>Ca(2+)</name>
        <dbReference type="ChEBI" id="CHEBI:29108"/>
    </cofactor>
    <text evidence="18">Binds 1 Ca(2+) ion per monomer. In the dimeric form the Ca(2+) is bound by different amino acids with binding of each Ca(2+) shared with ligands coming from each monomer. The Ca(2+) ion may have a role in catalysis.</text>
</comment>
<comment type="function">
    <text evidence="18">Hydrolysis of phosphatidylcholine with phospholipase A2 (EC 3.1.1.4) and phospholipase A1 (EC 3.1.1.32) activities.</text>
</comment>
<feature type="chain" id="PRO_5045002033" description="Phospholipase A1" evidence="18">
    <location>
        <begin position="23"/>
        <end position="342"/>
    </location>
</feature>
<dbReference type="Proteomes" id="UP001595548">
    <property type="component" value="Unassembled WGS sequence"/>
</dbReference>
<evidence type="ECO:0000256" key="6">
    <source>
        <dbReference type="ARBA" id="ARBA00013278"/>
    </source>
</evidence>
<keyword evidence="10 18" id="KW-0479">Metal-binding</keyword>
<dbReference type="EC" id="3.1.1.4" evidence="6 18"/>
<evidence type="ECO:0000256" key="9">
    <source>
        <dbReference type="ARBA" id="ARBA00022692"/>
    </source>
</evidence>
<evidence type="ECO:0000256" key="10">
    <source>
        <dbReference type="ARBA" id="ARBA00022723"/>
    </source>
</evidence>
<keyword evidence="9" id="KW-0812">Transmembrane</keyword>
<accession>A0ABV7HUQ2</accession>
<evidence type="ECO:0000256" key="8">
    <source>
        <dbReference type="ARBA" id="ARBA00022452"/>
    </source>
</evidence>
<dbReference type="EMBL" id="JBHRTL010000030">
    <property type="protein sequence ID" value="MFC3156399.1"/>
    <property type="molecule type" value="Genomic_DNA"/>
</dbReference>
<dbReference type="PANTHER" id="PTHR40457">
    <property type="entry name" value="PHOSPHOLIPASE A1"/>
    <property type="match status" value="1"/>
</dbReference>
<keyword evidence="17 18" id="KW-0998">Cell outer membrane</keyword>
<proteinExistence type="inferred from homology"/>
<gene>
    <name evidence="19" type="ORF">ACFOEB_14395</name>
</gene>
<evidence type="ECO:0000256" key="3">
    <source>
        <dbReference type="ARBA" id="ARBA00010525"/>
    </source>
</evidence>
<keyword evidence="13 18" id="KW-0106">Calcium</keyword>
<feature type="signal peptide" evidence="18">
    <location>
        <begin position="1"/>
        <end position="22"/>
    </location>
</feature>
<sequence length="342" mass="38663">MVLQKHFWVASFALVASGGAMGAAPDAQANKTLMPRYQSMEACLKENVLRAAPDMTIAQLRQSCQALLVDTTTNTLHEQDIGVLDTRLRVESISSANRFVLTPHNRNYILPASYTRHPNAAPFEEAQGKPIDLQNTEIDFQISLKVLIAQDLLHDNGNLYIAYTNHSLWQAYNADISRPFRETNHEPELLFSATSEWEFLGFRNVVNQIGLVHQSNGQSGTLSRSWNRIRARSIFERGNLALAFSPWYRLPEDAEDDDNPDIEEYLGHYELGGAYSYKNHIFDVMTRRPFSDKGSVELGWSFPIRPTVRGYLKYFNGYGASLIDYNVETESLGLGVVFSDLF</sequence>
<comment type="similarity">
    <text evidence="3 18">Belongs to the phospholipase A1 family.</text>
</comment>
<evidence type="ECO:0000256" key="13">
    <source>
        <dbReference type="ARBA" id="ARBA00022837"/>
    </source>
</evidence>
<evidence type="ECO:0000256" key="1">
    <source>
        <dbReference type="ARBA" id="ARBA00000111"/>
    </source>
</evidence>
<reference evidence="20" key="1">
    <citation type="journal article" date="2019" name="Int. J. Syst. Evol. Microbiol.">
        <title>The Global Catalogue of Microorganisms (GCM) 10K type strain sequencing project: providing services to taxonomists for standard genome sequencing and annotation.</title>
        <authorList>
            <consortium name="The Broad Institute Genomics Platform"/>
            <consortium name="The Broad Institute Genome Sequencing Center for Infectious Disease"/>
            <person name="Wu L."/>
            <person name="Ma J."/>
        </authorList>
    </citation>
    <scope>NUCLEOTIDE SEQUENCE [LARGE SCALE GENOMIC DNA]</scope>
    <source>
        <strain evidence="20">KCTC 52141</strain>
    </source>
</reference>
<organism evidence="19 20">
    <name type="scientific">Gilvimarinus japonicus</name>
    <dbReference type="NCBI Taxonomy" id="1796469"/>
    <lineage>
        <taxon>Bacteria</taxon>
        <taxon>Pseudomonadati</taxon>
        <taxon>Pseudomonadota</taxon>
        <taxon>Gammaproteobacteria</taxon>
        <taxon>Cellvibrionales</taxon>
        <taxon>Cellvibrionaceae</taxon>
        <taxon>Gilvimarinus</taxon>
    </lineage>
</organism>
<comment type="catalytic activity">
    <reaction evidence="2 18">
        <text>a 1,2-diacyl-sn-glycero-3-phosphocholine + H2O = a 1-acyl-sn-glycero-3-phosphocholine + a fatty acid + H(+)</text>
        <dbReference type="Rhea" id="RHEA:15801"/>
        <dbReference type="ChEBI" id="CHEBI:15377"/>
        <dbReference type="ChEBI" id="CHEBI:15378"/>
        <dbReference type="ChEBI" id="CHEBI:28868"/>
        <dbReference type="ChEBI" id="CHEBI:57643"/>
        <dbReference type="ChEBI" id="CHEBI:58168"/>
        <dbReference type="EC" id="3.1.1.4"/>
    </reaction>
</comment>
<comment type="subunit">
    <text evidence="4 18">Homodimer; dimerization is reversible, and the dimeric form is the active one.</text>
</comment>
<evidence type="ECO:0000313" key="20">
    <source>
        <dbReference type="Proteomes" id="UP001595548"/>
    </source>
</evidence>
<evidence type="ECO:0000256" key="17">
    <source>
        <dbReference type="ARBA" id="ARBA00023237"/>
    </source>
</evidence>
<comment type="subcellular location">
    <subcellularLocation>
        <location evidence="18">Cell outer membrane</location>
        <topology evidence="18">Multi-pass membrane protein</topology>
    </subcellularLocation>
    <text evidence="18">One of the very few enzymes located there.</text>
</comment>
<comment type="catalytic activity">
    <reaction evidence="1 18">
        <text>a 1,2-diacyl-sn-glycero-3-phosphocholine + H2O = a 2-acyl-sn-glycero-3-phosphocholine + a fatty acid + H(+)</text>
        <dbReference type="Rhea" id="RHEA:18689"/>
        <dbReference type="ChEBI" id="CHEBI:15377"/>
        <dbReference type="ChEBI" id="CHEBI:15378"/>
        <dbReference type="ChEBI" id="CHEBI:28868"/>
        <dbReference type="ChEBI" id="CHEBI:57643"/>
        <dbReference type="ChEBI" id="CHEBI:57875"/>
        <dbReference type="EC" id="3.1.1.32"/>
    </reaction>
</comment>
<evidence type="ECO:0000313" key="19">
    <source>
        <dbReference type="EMBL" id="MFC3156399.1"/>
    </source>
</evidence>
<evidence type="ECO:0000256" key="2">
    <source>
        <dbReference type="ARBA" id="ARBA00001604"/>
    </source>
</evidence>
<evidence type="ECO:0000256" key="4">
    <source>
        <dbReference type="ARBA" id="ARBA00011702"/>
    </source>
</evidence>
<comment type="caution">
    <text evidence="19">The sequence shown here is derived from an EMBL/GenBank/DDBJ whole genome shotgun (WGS) entry which is preliminary data.</text>
</comment>
<dbReference type="Pfam" id="PF02253">
    <property type="entry name" value="PLA1"/>
    <property type="match status" value="1"/>
</dbReference>
<keyword evidence="20" id="KW-1185">Reference proteome</keyword>